<dbReference type="InParanoid" id="K1PRR0"/>
<dbReference type="PANTHER" id="PTHR25462:SF296">
    <property type="entry name" value="MEIOTIC P26, ISOFORM F"/>
    <property type="match status" value="1"/>
</dbReference>
<protein>
    <submittedName>
        <fullName evidence="2">Tripartite motif-containing protein 9</fullName>
    </submittedName>
</protein>
<dbReference type="EMBL" id="JH817102">
    <property type="protein sequence ID" value="EKC24363.1"/>
    <property type="molecule type" value="Genomic_DNA"/>
</dbReference>
<dbReference type="Pfam" id="PF00643">
    <property type="entry name" value="zf-B_box"/>
    <property type="match status" value="2"/>
</dbReference>
<proteinExistence type="predicted"/>
<accession>K1PRR0</accession>
<dbReference type="PROSITE" id="PS50119">
    <property type="entry name" value="ZF_BBOX"/>
    <property type="match status" value="2"/>
</dbReference>
<evidence type="ECO:0000313" key="2">
    <source>
        <dbReference type="EMBL" id="EKC24363.1"/>
    </source>
</evidence>
<sequence length="139" mass="16036">MAAADINTAQFSLQCGLCNQPFHRFCNTCQLCLCEDCIGKHVRSLPLRQHDIVPYINRREQKVCPRCIHHPYQTFEAYCQHCDVPICIGCLAGSQHETHEIINVGEMRKLIKKETEEITNLIYKNGTAKFKVIRKNFTI</sequence>
<feature type="domain" description="B box-type" evidence="1">
    <location>
        <begin position="10"/>
        <end position="55"/>
    </location>
</feature>
<feature type="domain" description="B box-type" evidence="1">
    <location>
        <begin position="67"/>
        <end position="104"/>
    </location>
</feature>
<dbReference type="InterPro" id="IPR000315">
    <property type="entry name" value="Znf_B-box"/>
</dbReference>
<dbReference type="HOGENOM" id="CLU_1867092_0_0_1"/>
<dbReference type="InterPro" id="IPR047153">
    <property type="entry name" value="TRIM45/56/19-like"/>
</dbReference>
<dbReference type="SMART" id="SM00336">
    <property type="entry name" value="BBOX"/>
    <property type="match status" value="2"/>
</dbReference>
<dbReference type="PANTHER" id="PTHR25462">
    <property type="entry name" value="BONUS, ISOFORM C-RELATED"/>
    <property type="match status" value="1"/>
</dbReference>
<dbReference type="Gene3D" id="3.30.160.60">
    <property type="entry name" value="Classic Zinc Finger"/>
    <property type="match status" value="1"/>
</dbReference>
<gene>
    <name evidence="2" type="ORF">CGI_10013360</name>
</gene>
<dbReference type="GO" id="GO:0061630">
    <property type="term" value="F:ubiquitin protein ligase activity"/>
    <property type="evidence" value="ECO:0007669"/>
    <property type="project" value="TreeGrafter"/>
</dbReference>
<reference evidence="2" key="1">
    <citation type="journal article" date="2012" name="Nature">
        <title>The oyster genome reveals stress adaptation and complexity of shell formation.</title>
        <authorList>
            <person name="Zhang G."/>
            <person name="Fang X."/>
            <person name="Guo X."/>
            <person name="Li L."/>
            <person name="Luo R."/>
            <person name="Xu F."/>
            <person name="Yang P."/>
            <person name="Zhang L."/>
            <person name="Wang X."/>
            <person name="Qi H."/>
            <person name="Xiong Z."/>
            <person name="Que H."/>
            <person name="Xie Y."/>
            <person name="Holland P.W."/>
            <person name="Paps J."/>
            <person name="Zhu Y."/>
            <person name="Wu F."/>
            <person name="Chen Y."/>
            <person name="Wang J."/>
            <person name="Peng C."/>
            <person name="Meng J."/>
            <person name="Yang L."/>
            <person name="Liu J."/>
            <person name="Wen B."/>
            <person name="Zhang N."/>
            <person name="Huang Z."/>
            <person name="Zhu Q."/>
            <person name="Feng Y."/>
            <person name="Mount A."/>
            <person name="Hedgecock D."/>
            <person name="Xu Z."/>
            <person name="Liu Y."/>
            <person name="Domazet-Loso T."/>
            <person name="Du Y."/>
            <person name="Sun X."/>
            <person name="Zhang S."/>
            <person name="Liu B."/>
            <person name="Cheng P."/>
            <person name="Jiang X."/>
            <person name="Li J."/>
            <person name="Fan D."/>
            <person name="Wang W."/>
            <person name="Fu W."/>
            <person name="Wang T."/>
            <person name="Wang B."/>
            <person name="Zhang J."/>
            <person name="Peng Z."/>
            <person name="Li Y."/>
            <person name="Li N."/>
            <person name="Wang J."/>
            <person name="Chen M."/>
            <person name="He Y."/>
            <person name="Tan F."/>
            <person name="Song X."/>
            <person name="Zheng Q."/>
            <person name="Huang R."/>
            <person name="Yang H."/>
            <person name="Du X."/>
            <person name="Chen L."/>
            <person name="Yang M."/>
            <person name="Gaffney P.M."/>
            <person name="Wang S."/>
            <person name="Luo L."/>
            <person name="She Z."/>
            <person name="Ming Y."/>
            <person name="Huang W."/>
            <person name="Zhang S."/>
            <person name="Huang B."/>
            <person name="Zhang Y."/>
            <person name="Qu T."/>
            <person name="Ni P."/>
            <person name="Miao G."/>
            <person name="Wang J."/>
            <person name="Wang Q."/>
            <person name="Steinberg C.E."/>
            <person name="Wang H."/>
            <person name="Li N."/>
            <person name="Qian L."/>
            <person name="Zhang G."/>
            <person name="Li Y."/>
            <person name="Yang H."/>
            <person name="Liu X."/>
            <person name="Wang J."/>
            <person name="Yin Y."/>
            <person name="Wang J."/>
        </authorList>
    </citation>
    <scope>NUCLEOTIDE SEQUENCE [LARGE SCALE GENOMIC DNA]</scope>
    <source>
        <strain evidence="2">05x7-T-G4-1.051#20</strain>
    </source>
</reference>
<dbReference type="AlphaFoldDB" id="K1PRR0"/>
<dbReference type="GO" id="GO:0008270">
    <property type="term" value="F:zinc ion binding"/>
    <property type="evidence" value="ECO:0007669"/>
    <property type="project" value="InterPro"/>
</dbReference>
<organism evidence="2">
    <name type="scientific">Magallana gigas</name>
    <name type="common">Pacific oyster</name>
    <name type="synonym">Crassostrea gigas</name>
    <dbReference type="NCBI Taxonomy" id="29159"/>
    <lineage>
        <taxon>Eukaryota</taxon>
        <taxon>Metazoa</taxon>
        <taxon>Spiralia</taxon>
        <taxon>Lophotrochozoa</taxon>
        <taxon>Mollusca</taxon>
        <taxon>Bivalvia</taxon>
        <taxon>Autobranchia</taxon>
        <taxon>Pteriomorphia</taxon>
        <taxon>Ostreida</taxon>
        <taxon>Ostreoidea</taxon>
        <taxon>Ostreidae</taxon>
        <taxon>Magallana</taxon>
    </lineage>
</organism>
<name>K1PRR0_MAGGI</name>
<dbReference type="SUPFAM" id="SSF57845">
    <property type="entry name" value="B-box zinc-binding domain"/>
    <property type="match status" value="1"/>
</dbReference>
<evidence type="ECO:0000259" key="1">
    <source>
        <dbReference type="PROSITE" id="PS50119"/>
    </source>
</evidence>